<protein>
    <submittedName>
        <fullName evidence="1">Uncharacterized protein</fullName>
    </submittedName>
</protein>
<evidence type="ECO:0000313" key="1">
    <source>
        <dbReference type="EMBL" id="CAD9277128.1"/>
    </source>
</evidence>
<organism evidence="1">
    <name type="scientific">Grammatophora oceanica</name>
    <dbReference type="NCBI Taxonomy" id="210454"/>
    <lineage>
        <taxon>Eukaryota</taxon>
        <taxon>Sar</taxon>
        <taxon>Stramenopiles</taxon>
        <taxon>Ochrophyta</taxon>
        <taxon>Bacillariophyta</taxon>
        <taxon>Fragilariophyceae</taxon>
        <taxon>Fragilariophycidae</taxon>
        <taxon>Rhabdonematales</taxon>
        <taxon>Grammatophoraceae</taxon>
        <taxon>Grammatophora</taxon>
    </lineage>
</organism>
<dbReference type="EMBL" id="HBGK01011641">
    <property type="protein sequence ID" value="CAD9277128.1"/>
    <property type="molecule type" value="Transcribed_RNA"/>
</dbReference>
<dbReference type="AlphaFoldDB" id="A0A7S1USD7"/>
<name>A0A7S1USD7_9STRA</name>
<accession>A0A7S1USD7</accession>
<sequence length="129" mass="13814">MIHVVRSGRTIAASHRPVLDGGAMESLHRKQLCEAPVSPTVISFSSFARSSLASYLHLNSAAAGVHSVGEDCTFWTMRKPNLLLGNDYTASAPSVTLVLSGSKEGYASTTDSTSSFWIVSTSIPDRLRE</sequence>
<gene>
    <name evidence="1" type="ORF">GOCE00092_LOCUS6037</name>
</gene>
<reference evidence="1" key="1">
    <citation type="submission" date="2021-01" db="EMBL/GenBank/DDBJ databases">
        <authorList>
            <person name="Corre E."/>
            <person name="Pelletier E."/>
            <person name="Niang G."/>
            <person name="Scheremetjew M."/>
            <person name="Finn R."/>
            <person name="Kale V."/>
            <person name="Holt S."/>
            <person name="Cochrane G."/>
            <person name="Meng A."/>
            <person name="Brown T."/>
            <person name="Cohen L."/>
        </authorList>
    </citation>
    <scope>NUCLEOTIDE SEQUENCE</scope>
    <source>
        <strain evidence="1">CCMP 410</strain>
    </source>
</reference>
<proteinExistence type="predicted"/>